<feature type="domain" description="Carbohydrate kinase PfkB" evidence="6">
    <location>
        <begin position="8"/>
        <end position="305"/>
    </location>
</feature>
<dbReference type="GO" id="GO:0016301">
    <property type="term" value="F:kinase activity"/>
    <property type="evidence" value="ECO:0007669"/>
    <property type="project" value="UniProtKB-KW"/>
</dbReference>
<dbReference type="GO" id="GO:0005524">
    <property type="term" value="F:ATP binding"/>
    <property type="evidence" value="ECO:0007669"/>
    <property type="project" value="UniProtKB-KW"/>
</dbReference>
<dbReference type="EMBL" id="LK021337">
    <property type="protein sequence ID" value="CDQ43204.1"/>
    <property type="molecule type" value="Genomic_DNA"/>
</dbReference>
<dbReference type="Pfam" id="PF00294">
    <property type="entry name" value="PfkB"/>
    <property type="match status" value="1"/>
</dbReference>
<dbReference type="InterPro" id="IPR050306">
    <property type="entry name" value="PfkB_Carbo_kinase"/>
</dbReference>
<dbReference type="InterPro" id="IPR011611">
    <property type="entry name" value="PfkB_dom"/>
</dbReference>
<reference evidence="7" key="1">
    <citation type="submission" date="2014-05" db="EMBL/GenBank/DDBJ databases">
        <authorList>
            <person name="Urmite Genomes"/>
        </authorList>
    </citation>
    <scope>NUCLEOTIDE SEQUENCE</scope>
    <source>
        <strain evidence="7">DSM 44074</strain>
    </source>
</reference>
<dbReference type="PANTHER" id="PTHR43085:SF1">
    <property type="entry name" value="PSEUDOURIDINE KINASE-RELATED"/>
    <property type="match status" value="1"/>
</dbReference>
<proteinExistence type="inferred from homology"/>
<evidence type="ECO:0000259" key="6">
    <source>
        <dbReference type="Pfam" id="PF00294"/>
    </source>
</evidence>
<dbReference type="Proteomes" id="UP000028864">
    <property type="component" value="Unassembled WGS sequence"/>
</dbReference>
<dbReference type="SUPFAM" id="SSF53613">
    <property type="entry name" value="Ribokinase-like"/>
    <property type="match status" value="1"/>
</dbReference>
<reference evidence="7" key="2">
    <citation type="submission" date="2015-09" db="EMBL/GenBank/DDBJ databases">
        <title>Draft genome sequence of Mycobacterium neoaurum DSM 44074.</title>
        <authorList>
            <person name="Croce O."/>
            <person name="Robert C."/>
            <person name="Raoult D."/>
            <person name="Drancourt M."/>
        </authorList>
    </citation>
    <scope>NUCLEOTIDE SEQUENCE</scope>
    <source>
        <strain evidence="7">DSM 44074</strain>
    </source>
</reference>
<keyword evidence="4 7" id="KW-0418">Kinase</keyword>
<dbReference type="AlphaFoldDB" id="A0AAV2WGB2"/>
<evidence type="ECO:0000256" key="5">
    <source>
        <dbReference type="ARBA" id="ARBA00022840"/>
    </source>
</evidence>
<dbReference type="CDD" id="cd01166">
    <property type="entry name" value="KdgK"/>
    <property type="match status" value="1"/>
</dbReference>
<name>A0AAV2WGB2_MYCNE</name>
<organism evidence="7 8">
    <name type="scientific">Mycolicibacterium neoaurum</name>
    <name type="common">Mycobacterium neoaurum</name>
    <dbReference type="NCBI Taxonomy" id="1795"/>
    <lineage>
        <taxon>Bacteria</taxon>
        <taxon>Bacillati</taxon>
        <taxon>Actinomycetota</taxon>
        <taxon>Actinomycetes</taxon>
        <taxon>Mycobacteriales</taxon>
        <taxon>Mycobacteriaceae</taxon>
        <taxon>Mycolicibacterium</taxon>
    </lineage>
</organism>
<evidence type="ECO:0000256" key="2">
    <source>
        <dbReference type="ARBA" id="ARBA00022679"/>
    </source>
</evidence>
<evidence type="ECO:0000313" key="7">
    <source>
        <dbReference type="EMBL" id="CDQ43204.1"/>
    </source>
</evidence>
<keyword evidence="2" id="KW-0808">Transferase</keyword>
<evidence type="ECO:0000256" key="3">
    <source>
        <dbReference type="ARBA" id="ARBA00022741"/>
    </source>
</evidence>
<sequence>MTEPRTLDVVTVGESLGLLSCEEPGALRHGSRMRLTFGGAESNVAIGVARLGGAAGWIGRLGADAVGALILRELRAESVRTYATIDPVAATAIMLKELPVPGSSRVRYYRQTQAGSRLTADDVPQGAVASAKILHVTGISAALGTGPLSALHRAIDDAKDSGTLVSFDVNHRGSLWADAELAAKAYRALARRADIVFAGDDEAGLLTESRDLRAQLDTLLEWGADQAVVKRGQRGAVAAAREGDYDSMPAVEVPVIDTVGAGDAFVAGWLAEQARGAALRVRLATAVACGALACTARGDWEANPTRADLAQLQRSPADPVSR</sequence>
<keyword evidence="3" id="KW-0547">Nucleotide-binding</keyword>
<gene>
    <name evidence="7" type="ORF">BN1047_01068</name>
</gene>
<accession>A0AAV2WGB2</accession>
<dbReference type="RefSeq" id="WP_030133574.1">
    <property type="nucleotide sequence ID" value="NZ_LK021337.1"/>
</dbReference>
<dbReference type="PANTHER" id="PTHR43085">
    <property type="entry name" value="HEXOKINASE FAMILY MEMBER"/>
    <property type="match status" value="1"/>
</dbReference>
<protein>
    <submittedName>
        <fullName evidence="7">PfkB-family protein carbohydrate kinase</fullName>
    </submittedName>
</protein>
<keyword evidence="5" id="KW-0067">ATP-binding</keyword>
<evidence type="ECO:0000313" key="8">
    <source>
        <dbReference type="Proteomes" id="UP000028864"/>
    </source>
</evidence>
<evidence type="ECO:0000256" key="1">
    <source>
        <dbReference type="ARBA" id="ARBA00010688"/>
    </source>
</evidence>
<comment type="similarity">
    <text evidence="1">Belongs to the carbohydrate kinase PfkB family.</text>
</comment>
<dbReference type="Gene3D" id="3.40.1190.20">
    <property type="match status" value="1"/>
</dbReference>
<evidence type="ECO:0000256" key="4">
    <source>
        <dbReference type="ARBA" id="ARBA00022777"/>
    </source>
</evidence>
<dbReference type="InterPro" id="IPR029056">
    <property type="entry name" value="Ribokinase-like"/>
</dbReference>